<name>A0A069D4G3_9BACE</name>
<evidence type="ECO:0000256" key="1">
    <source>
        <dbReference type="ARBA" id="ARBA00022729"/>
    </source>
</evidence>
<dbReference type="OrthoDB" id="1011633at2"/>
<accession>A0A069D4G3</accession>
<feature type="chain" id="PRO_5001659905" description="Outer membrane protein beta-barrel domain-containing protein" evidence="2">
    <location>
        <begin position="23"/>
        <end position="215"/>
    </location>
</feature>
<dbReference type="Proteomes" id="UP000027601">
    <property type="component" value="Unassembled WGS sequence"/>
</dbReference>
<evidence type="ECO:0000313" key="5">
    <source>
        <dbReference type="Proteomes" id="UP000027601"/>
    </source>
</evidence>
<dbReference type="eggNOG" id="COG3637">
    <property type="taxonomic scope" value="Bacteria"/>
</dbReference>
<feature type="signal peptide" evidence="2">
    <location>
        <begin position="1"/>
        <end position="22"/>
    </location>
</feature>
<protein>
    <recommendedName>
        <fullName evidence="3">Outer membrane protein beta-barrel domain-containing protein</fullName>
    </recommendedName>
</protein>
<organism evidence="4 5">
    <name type="scientific">Bacteroides graminisolvens DSM 19988 = JCM 15093</name>
    <dbReference type="NCBI Taxonomy" id="1121097"/>
    <lineage>
        <taxon>Bacteria</taxon>
        <taxon>Pseudomonadati</taxon>
        <taxon>Bacteroidota</taxon>
        <taxon>Bacteroidia</taxon>
        <taxon>Bacteroidales</taxon>
        <taxon>Bacteroidaceae</taxon>
        <taxon>Bacteroides</taxon>
    </lineage>
</organism>
<dbReference type="AlphaFoldDB" id="A0A069D4G3"/>
<dbReference type="RefSeq" id="WP_024996920.1">
    <property type="nucleotide sequence ID" value="NZ_ATZI01000013.1"/>
</dbReference>
<reference evidence="4 5" key="1">
    <citation type="journal article" date="2015" name="Microbes Environ.">
        <title>Distribution and evolution of nitrogen fixation genes in the phylum bacteroidetes.</title>
        <authorList>
            <person name="Inoue J."/>
            <person name="Oshima K."/>
            <person name="Suda W."/>
            <person name="Sakamoto M."/>
            <person name="Iino T."/>
            <person name="Noda S."/>
            <person name="Hongoh Y."/>
            <person name="Hattori M."/>
            <person name="Ohkuma M."/>
        </authorList>
    </citation>
    <scope>NUCLEOTIDE SEQUENCE [LARGE SCALE GENOMIC DNA]</scope>
    <source>
        <strain evidence="4 5">JCM 15093</strain>
    </source>
</reference>
<feature type="domain" description="Outer membrane protein beta-barrel" evidence="3">
    <location>
        <begin position="9"/>
        <end position="215"/>
    </location>
</feature>
<dbReference type="InterPro" id="IPR027385">
    <property type="entry name" value="Beta-barrel_OMP"/>
</dbReference>
<proteinExistence type="predicted"/>
<evidence type="ECO:0000256" key="2">
    <source>
        <dbReference type="SAM" id="SignalP"/>
    </source>
</evidence>
<keyword evidence="1 2" id="KW-0732">Signal</keyword>
<comment type="caution">
    <text evidence="4">The sequence shown here is derived from an EMBL/GenBank/DDBJ whole genome shotgun (WGS) entry which is preliminary data.</text>
</comment>
<sequence>MKKWITLFTVTVCLAMAMPAKAQIKFGVKGGLNLASASLSDAWDAKGNADNYTGFFIGPMVDITIPIIGLGVDGALMYAQKGTKFSYEEDKISKEKTFKQQGVEIPINLKYSIGLGSLASLYFAAGPSFFFNMNSDDDLTFDSVKGSLDYDKSEVSLNLGAGVKLLKHLQLGVNYNMGLTDSAKAKIDSPSSAWDAINGESYKSKMWQVSVAYLF</sequence>
<dbReference type="SUPFAM" id="SSF56925">
    <property type="entry name" value="OMPA-like"/>
    <property type="match status" value="1"/>
</dbReference>
<dbReference type="EMBL" id="BAJS01000015">
    <property type="protein sequence ID" value="GAK37176.1"/>
    <property type="molecule type" value="Genomic_DNA"/>
</dbReference>
<dbReference type="STRING" id="1121097.GCA_000428125_02558"/>
<gene>
    <name evidence="4" type="ORF">JCM15093_2400</name>
</gene>
<dbReference type="Pfam" id="PF13505">
    <property type="entry name" value="OMP_b-brl"/>
    <property type="match status" value="1"/>
</dbReference>
<keyword evidence="5" id="KW-1185">Reference proteome</keyword>
<evidence type="ECO:0000313" key="4">
    <source>
        <dbReference type="EMBL" id="GAK37176.1"/>
    </source>
</evidence>
<evidence type="ECO:0000259" key="3">
    <source>
        <dbReference type="Pfam" id="PF13505"/>
    </source>
</evidence>
<dbReference type="InterPro" id="IPR011250">
    <property type="entry name" value="OMP/PagP_B-barrel"/>
</dbReference>